<gene>
    <name evidence="2" type="ORF">SAMN05444004_11753</name>
</gene>
<name>A0A1H3TIF8_9RHOB</name>
<dbReference type="SUPFAM" id="SSF50331">
    <property type="entry name" value="MOP-like"/>
    <property type="match status" value="1"/>
</dbReference>
<dbReference type="InterPro" id="IPR013611">
    <property type="entry name" value="Transp-assoc_OB_typ2"/>
</dbReference>
<dbReference type="InterPro" id="IPR008995">
    <property type="entry name" value="Mo/tungstate-bd_C_term_dom"/>
</dbReference>
<proteinExistence type="predicted"/>
<dbReference type="Proteomes" id="UP000198914">
    <property type="component" value="Unassembled WGS sequence"/>
</dbReference>
<protein>
    <submittedName>
        <fullName evidence="2">Multiple sugar transport system ATP-binding protein</fullName>
    </submittedName>
</protein>
<dbReference type="GO" id="GO:0022857">
    <property type="term" value="F:transmembrane transporter activity"/>
    <property type="evidence" value="ECO:0007669"/>
    <property type="project" value="InterPro"/>
</dbReference>
<keyword evidence="2" id="KW-0067">ATP-binding</keyword>
<dbReference type="EMBL" id="FNPX01000017">
    <property type="protein sequence ID" value="SDZ49900.1"/>
    <property type="molecule type" value="Genomic_DNA"/>
</dbReference>
<accession>A0A1H3TIF8</accession>
<keyword evidence="2" id="KW-0813">Transport</keyword>
<dbReference type="AlphaFoldDB" id="A0A1H3TIF8"/>
<organism evidence="2 3">
    <name type="scientific">Jannaschia faecimaris</name>
    <dbReference type="NCBI Taxonomy" id="1244108"/>
    <lineage>
        <taxon>Bacteria</taxon>
        <taxon>Pseudomonadati</taxon>
        <taxon>Pseudomonadota</taxon>
        <taxon>Alphaproteobacteria</taxon>
        <taxon>Rhodobacterales</taxon>
        <taxon>Roseobacteraceae</taxon>
        <taxon>Jannaschia</taxon>
    </lineage>
</organism>
<evidence type="ECO:0000313" key="2">
    <source>
        <dbReference type="EMBL" id="SDZ49900.1"/>
    </source>
</evidence>
<keyword evidence="3" id="KW-1185">Reference proteome</keyword>
<sequence>MTSGLRPSSVSLEQTPGTPIDLRVIVAEYLGAESVLVTRCGTEDVLVEANSATPIACGTMRSFGVLTDELMDFDRTSGLRI</sequence>
<evidence type="ECO:0000313" key="3">
    <source>
        <dbReference type="Proteomes" id="UP000198914"/>
    </source>
</evidence>
<dbReference type="GO" id="GO:0005524">
    <property type="term" value="F:ATP binding"/>
    <property type="evidence" value="ECO:0007669"/>
    <property type="project" value="UniProtKB-KW"/>
</dbReference>
<dbReference type="GO" id="GO:0043190">
    <property type="term" value="C:ATP-binding cassette (ABC) transporter complex"/>
    <property type="evidence" value="ECO:0007669"/>
    <property type="project" value="InterPro"/>
</dbReference>
<dbReference type="STRING" id="1244108.SAMN05444004_11753"/>
<keyword evidence="2" id="KW-0762">Sugar transport</keyword>
<dbReference type="RefSeq" id="WP_092647395.1">
    <property type="nucleotide sequence ID" value="NZ_FNPX01000017.1"/>
</dbReference>
<dbReference type="Pfam" id="PF08402">
    <property type="entry name" value="TOBE_2"/>
    <property type="match status" value="1"/>
</dbReference>
<keyword evidence="2" id="KW-0547">Nucleotide-binding</keyword>
<evidence type="ECO:0000259" key="1">
    <source>
        <dbReference type="Pfam" id="PF08402"/>
    </source>
</evidence>
<feature type="domain" description="Transport-associated OB type 2" evidence="1">
    <location>
        <begin position="4"/>
        <end position="61"/>
    </location>
</feature>
<reference evidence="3" key="1">
    <citation type="submission" date="2016-10" db="EMBL/GenBank/DDBJ databases">
        <authorList>
            <person name="Varghese N."/>
            <person name="Submissions S."/>
        </authorList>
    </citation>
    <scope>NUCLEOTIDE SEQUENCE [LARGE SCALE GENOMIC DNA]</scope>
    <source>
        <strain evidence="3">DSM 100420</strain>
    </source>
</reference>